<keyword evidence="5" id="KW-1185">Reference proteome</keyword>
<dbReference type="InterPro" id="IPR005517">
    <property type="entry name" value="Transl_elong_EFG/EF2_IV"/>
</dbReference>
<evidence type="ECO:0000256" key="2">
    <source>
        <dbReference type="ARBA" id="ARBA00023134"/>
    </source>
</evidence>
<dbReference type="GO" id="GO:0000398">
    <property type="term" value="P:mRNA splicing, via spliceosome"/>
    <property type="evidence" value="ECO:0007669"/>
    <property type="project" value="TreeGrafter"/>
</dbReference>
<dbReference type="Pfam" id="PF00679">
    <property type="entry name" value="EFG_C"/>
    <property type="match status" value="1"/>
</dbReference>
<keyword evidence="4" id="KW-0251">Elongation factor</keyword>
<dbReference type="GO" id="GO:0005525">
    <property type="term" value="F:GTP binding"/>
    <property type="evidence" value="ECO:0007669"/>
    <property type="project" value="UniProtKB-KW"/>
</dbReference>
<dbReference type="EMBL" id="KZ357272">
    <property type="protein sequence ID" value="PIO59651.1"/>
    <property type="molecule type" value="Genomic_DNA"/>
</dbReference>
<dbReference type="InterPro" id="IPR014721">
    <property type="entry name" value="Ribsml_uS5_D2-typ_fold_subgr"/>
</dbReference>
<gene>
    <name evidence="4" type="ORF">TELCIR_18881</name>
</gene>
<name>A0A2G9TNV9_TELCI</name>
<dbReference type="SMART" id="SM00889">
    <property type="entry name" value="EFG_IV"/>
    <property type="match status" value="1"/>
</dbReference>
<keyword evidence="1" id="KW-0547">Nucleotide-binding</keyword>
<dbReference type="InterPro" id="IPR020568">
    <property type="entry name" value="Ribosomal_Su5_D2-typ_SF"/>
</dbReference>
<dbReference type="GO" id="GO:0003924">
    <property type="term" value="F:GTPase activity"/>
    <property type="evidence" value="ECO:0007669"/>
    <property type="project" value="TreeGrafter"/>
</dbReference>
<dbReference type="GO" id="GO:0046540">
    <property type="term" value="C:U4/U6 x U5 tri-snRNP complex"/>
    <property type="evidence" value="ECO:0007669"/>
    <property type="project" value="TreeGrafter"/>
</dbReference>
<dbReference type="PANTHER" id="PTHR42908:SF6">
    <property type="entry name" value="116 KDA U5 SMALL NUCLEAR RIBONUCLEOPROTEIN COMPONENT"/>
    <property type="match status" value="1"/>
</dbReference>
<feature type="domain" description="Translation elongation factor EFG/EF2" evidence="3">
    <location>
        <begin position="1"/>
        <end position="88"/>
    </location>
</feature>
<dbReference type="Gene3D" id="3.30.70.240">
    <property type="match status" value="1"/>
</dbReference>
<dbReference type="PANTHER" id="PTHR42908">
    <property type="entry name" value="TRANSLATION ELONGATION FACTOR-RELATED"/>
    <property type="match status" value="1"/>
</dbReference>
<keyword evidence="4" id="KW-0648">Protein biosynthesis</keyword>
<dbReference type="GO" id="GO:0005829">
    <property type="term" value="C:cytosol"/>
    <property type="evidence" value="ECO:0007669"/>
    <property type="project" value="TreeGrafter"/>
</dbReference>
<dbReference type="InterPro" id="IPR035647">
    <property type="entry name" value="EFG_III/V"/>
</dbReference>
<dbReference type="Pfam" id="PF03764">
    <property type="entry name" value="EFG_IV"/>
    <property type="match status" value="1"/>
</dbReference>
<dbReference type="SUPFAM" id="SSF54211">
    <property type="entry name" value="Ribosomal protein S5 domain 2-like"/>
    <property type="match status" value="1"/>
</dbReference>
<dbReference type="SUPFAM" id="SSF54980">
    <property type="entry name" value="EF-G C-terminal domain-like"/>
    <property type="match status" value="1"/>
</dbReference>
<dbReference type="Gene3D" id="3.30.230.10">
    <property type="match status" value="1"/>
</dbReference>
<dbReference type="GO" id="GO:0003746">
    <property type="term" value="F:translation elongation factor activity"/>
    <property type="evidence" value="ECO:0007669"/>
    <property type="project" value="UniProtKB-KW"/>
</dbReference>
<dbReference type="AlphaFoldDB" id="A0A2G9TNV9"/>
<evidence type="ECO:0000259" key="3">
    <source>
        <dbReference type="SMART" id="SM00889"/>
    </source>
</evidence>
<evidence type="ECO:0000313" key="4">
    <source>
        <dbReference type="EMBL" id="PIO59651.1"/>
    </source>
</evidence>
<sequence>MISEPLEKGLAEDIENEVDKQLLGTVRESLVQGFQWATREGPLCEEPIRNVKFKMLDAVIAKEPLYRGGGQVIPTARRCAYSAFLMATPRLMEPYFVVEVIAPADCVSSVYTVLAKRRGHVTTDSPIPGSPMYSIKIVPGDPLDKSIVIRPLELQPTPHLAREFMIKTRRRKGLSEDVSVNKFFDDPMLLELAKQQDVFSYSGF</sequence>
<reference evidence="4 5" key="1">
    <citation type="submission" date="2015-09" db="EMBL/GenBank/DDBJ databases">
        <title>Draft genome of the parasitic nematode Teladorsagia circumcincta isolate WARC Sus (inbred).</title>
        <authorList>
            <person name="Mitreva M."/>
        </authorList>
    </citation>
    <scope>NUCLEOTIDE SEQUENCE [LARGE SCALE GENOMIC DNA]</scope>
    <source>
        <strain evidence="4 5">S</strain>
    </source>
</reference>
<dbReference type="GO" id="GO:0030623">
    <property type="term" value="F:U5 snRNA binding"/>
    <property type="evidence" value="ECO:0007669"/>
    <property type="project" value="TreeGrafter"/>
</dbReference>
<accession>A0A2G9TNV9</accession>
<dbReference type="GO" id="GO:0071007">
    <property type="term" value="C:U2-type catalytic step 2 spliceosome"/>
    <property type="evidence" value="ECO:0007669"/>
    <property type="project" value="TreeGrafter"/>
</dbReference>
<organism evidence="4 5">
    <name type="scientific">Teladorsagia circumcincta</name>
    <name type="common">Brown stomach worm</name>
    <name type="synonym">Ostertagia circumcincta</name>
    <dbReference type="NCBI Taxonomy" id="45464"/>
    <lineage>
        <taxon>Eukaryota</taxon>
        <taxon>Metazoa</taxon>
        <taxon>Ecdysozoa</taxon>
        <taxon>Nematoda</taxon>
        <taxon>Chromadorea</taxon>
        <taxon>Rhabditida</taxon>
        <taxon>Rhabditina</taxon>
        <taxon>Rhabditomorpha</taxon>
        <taxon>Strongyloidea</taxon>
        <taxon>Trichostrongylidae</taxon>
        <taxon>Teladorsagia</taxon>
    </lineage>
</organism>
<dbReference type="InterPro" id="IPR000640">
    <property type="entry name" value="EFG_V-like"/>
</dbReference>
<dbReference type="OrthoDB" id="364892at2759"/>
<evidence type="ECO:0000256" key="1">
    <source>
        <dbReference type="ARBA" id="ARBA00022741"/>
    </source>
</evidence>
<protein>
    <submittedName>
        <fullName evidence="4">Elongation factor G</fullName>
    </submittedName>
</protein>
<evidence type="ECO:0000313" key="5">
    <source>
        <dbReference type="Proteomes" id="UP000230423"/>
    </source>
</evidence>
<proteinExistence type="predicted"/>
<dbReference type="Proteomes" id="UP000230423">
    <property type="component" value="Unassembled WGS sequence"/>
</dbReference>
<keyword evidence="2" id="KW-0342">GTP-binding</keyword>